<protein>
    <submittedName>
        <fullName evidence="1">Uncharacterized protein</fullName>
    </submittedName>
</protein>
<accession>A0A9X2EC38</accession>
<dbReference type="EMBL" id="JAMRXG010000016">
    <property type="protein sequence ID" value="MCM6777590.1"/>
    <property type="molecule type" value="Genomic_DNA"/>
</dbReference>
<dbReference type="Proteomes" id="UP001139157">
    <property type="component" value="Unassembled WGS sequence"/>
</dbReference>
<sequence length="167" mass="19138">MDIKTDYPYYMVLGDDPGRGVTFEAYSNWDWVLFANEAGTPSEPTGTPVRFTRVDRGYYLIHSTGCNWADYQTWRADSGFARPGICLVPDNLDNPKTRERPTVWHVDWWFGDTFRLQADYGGREHQVTWSTSGKRWLAHANRDSDLQSDVPGISGTYAWASFKLLEA</sequence>
<comment type="caution">
    <text evidence="1">The sequence shown here is derived from an EMBL/GenBank/DDBJ whole genome shotgun (WGS) entry which is preliminary data.</text>
</comment>
<dbReference type="RefSeq" id="WP_251916893.1">
    <property type="nucleotide sequence ID" value="NZ_JAMRXG010000016.1"/>
</dbReference>
<organism evidence="1 2">
    <name type="scientific">Nocardia pulmonis</name>
    <dbReference type="NCBI Taxonomy" id="2951408"/>
    <lineage>
        <taxon>Bacteria</taxon>
        <taxon>Bacillati</taxon>
        <taxon>Actinomycetota</taxon>
        <taxon>Actinomycetes</taxon>
        <taxon>Mycobacteriales</taxon>
        <taxon>Nocardiaceae</taxon>
        <taxon>Nocardia</taxon>
    </lineage>
</organism>
<name>A0A9X2EC38_9NOCA</name>
<proteinExistence type="predicted"/>
<dbReference type="AlphaFoldDB" id="A0A9X2EC38"/>
<keyword evidence="2" id="KW-1185">Reference proteome</keyword>
<evidence type="ECO:0000313" key="2">
    <source>
        <dbReference type="Proteomes" id="UP001139157"/>
    </source>
</evidence>
<gene>
    <name evidence="1" type="ORF">NDR86_29285</name>
</gene>
<reference evidence="1" key="1">
    <citation type="submission" date="2022-06" db="EMBL/GenBank/DDBJ databases">
        <title>Novel species in genus nocardia.</title>
        <authorList>
            <person name="Li F."/>
        </authorList>
    </citation>
    <scope>NUCLEOTIDE SEQUENCE</scope>
    <source>
        <strain evidence="1">CDC141</strain>
    </source>
</reference>
<evidence type="ECO:0000313" key="1">
    <source>
        <dbReference type="EMBL" id="MCM6777590.1"/>
    </source>
</evidence>